<keyword evidence="5" id="KW-1185">Reference proteome</keyword>
<reference evidence="2 5" key="1">
    <citation type="journal article" date="2019" name="Sci. Rep.">
        <title>Orb-weaving spider Araneus ventricosus genome elucidates the spidroin gene catalogue.</title>
        <authorList>
            <person name="Kono N."/>
            <person name="Nakamura H."/>
            <person name="Ohtoshi R."/>
            <person name="Moran D.A.P."/>
            <person name="Shinohara A."/>
            <person name="Yoshida Y."/>
            <person name="Fujiwara M."/>
            <person name="Mori M."/>
            <person name="Tomita M."/>
            <person name="Arakawa K."/>
        </authorList>
    </citation>
    <scope>NUCLEOTIDE SEQUENCE [LARGE SCALE GENOMIC DNA]</scope>
</reference>
<evidence type="ECO:0000256" key="1">
    <source>
        <dbReference type="SAM" id="MobiDB-lite"/>
    </source>
</evidence>
<feature type="region of interest" description="Disordered" evidence="1">
    <location>
        <begin position="1"/>
        <end position="24"/>
    </location>
</feature>
<sequence>QLETDDGVDDDDEDDEQCDVKERDHGFEDGVEHHLKTCDGKKIMHGTSSTLHYAFEYKTLPQDHRSPTSLVRELWKNVNQHKTAECRRHAFQNITQMAILVCSNLALQICKLAASLTRQECKLETS</sequence>
<dbReference type="AlphaFoldDB" id="A0A4Y2QYT9"/>
<dbReference type="EMBL" id="BGPR01141373">
    <property type="protein sequence ID" value="GBN68393.1"/>
    <property type="molecule type" value="Genomic_DNA"/>
</dbReference>
<feature type="compositionally biased region" description="Acidic residues" evidence="1">
    <location>
        <begin position="1"/>
        <end position="17"/>
    </location>
</feature>
<proteinExistence type="predicted"/>
<gene>
    <name evidence="4" type="ORF">AVEN_175858_1</name>
    <name evidence="3" type="ORF">AVEN_263008_1</name>
    <name evidence="2" type="ORF">AVEN_7233_1</name>
</gene>
<organism evidence="2 5">
    <name type="scientific">Araneus ventricosus</name>
    <name type="common">Orbweaver spider</name>
    <name type="synonym">Epeira ventricosa</name>
    <dbReference type="NCBI Taxonomy" id="182803"/>
    <lineage>
        <taxon>Eukaryota</taxon>
        <taxon>Metazoa</taxon>
        <taxon>Ecdysozoa</taxon>
        <taxon>Arthropoda</taxon>
        <taxon>Chelicerata</taxon>
        <taxon>Arachnida</taxon>
        <taxon>Araneae</taxon>
        <taxon>Araneomorphae</taxon>
        <taxon>Entelegynae</taxon>
        <taxon>Araneoidea</taxon>
        <taxon>Araneidae</taxon>
        <taxon>Araneus</taxon>
    </lineage>
</organism>
<dbReference type="EMBL" id="BGPR01141369">
    <property type="protein sequence ID" value="GBN68386.1"/>
    <property type="molecule type" value="Genomic_DNA"/>
</dbReference>
<evidence type="ECO:0000313" key="2">
    <source>
        <dbReference type="EMBL" id="GBN68386.1"/>
    </source>
</evidence>
<protein>
    <submittedName>
        <fullName evidence="2">Uncharacterized protein</fullName>
    </submittedName>
</protein>
<evidence type="ECO:0000313" key="4">
    <source>
        <dbReference type="EMBL" id="GBN68417.1"/>
    </source>
</evidence>
<comment type="caution">
    <text evidence="2">The sequence shown here is derived from an EMBL/GenBank/DDBJ whole genome shotgun (WGS) entry which is preliminary data.</text>
</comment>
<feature type="non-terminal residue" evidence="2">
    <location>
        <position position="1"/>
    </location>
</feature>
<accession>A0A4Y2QYT9</accession>
<evidence type="ECO:0000313" key="5">
    <source>
        <dbReference type="Proteomes" id="UP000499080"/>
    </source>
</evidence>
<name>A0A4Y2QYT9_ARAVE</name>
<evidence type="ECO:0000313" key="3">
    <source>
        <dbReference type="EMBL" id="GBN68393.1"/>
    </source>
</evidence>
<dbReference type="EMBL" id="BGPR01141386">
    <property type="protein sequence ID" value="GBN68417.1"/>
    <property type="molecule type" value="Genomic_DNA"/>
</dbReference>
<dbReference type="Proteomes" id="UP000499080">
    <property type="component" value="Unassembled WGS sequence"/>
</dbReference>